<feature type="coiled-coil region" evidence="1">
    <location>
        <begin position="399"/>
        <end position="433"/>
    </location>
</feature>
<evidence type="ECO:0000313" key="4">
    <source>
        <dbReference type="EMBL" id="KAK2029780.1"/>
    </source>
</evidence>
<sequence length="895" mass="99760">MKDIDPLRVIFFGSVLLAGLMAIFHMAGWLFNQLPKLLAVVKSAGSSNIPIYTLIVSSLFHLFVLAPIIRYFVPKATMVETEAERPLPTNLALEHIDEHQAAEARRCRLPGPVCDLTRTQLESKTREVARLVKELGEAEERELDAKDAADANRNSHKLIRKRLDRAEQQLVRYDPEANTIRKLETLLAESEKRVLEAEQRVEEGERLLKAEVEHSKWALEKKETQTSKVKQDMAKLAGKAKDRIGVLNAKINSLERELDAAKRKDMPADVEVLLAEKDVTIQFLTEAGLATEKDRDEKMVYAETMYAALQMENDSIRQQLSDAAKRTSSDNDAVRSLRDDLANAHAQIKTAETVFVEKEKKIYELMNQLKKVEEESGVVKNQVGKLRVELLIAQEKMATGATNENIQALNRKLEDLRNQAADAQSSHDSKMSQASAIHTEQQQCIESLRNETKAVCIENTNMRHEISRLQELLNQHAASRATSSAKSSVMEQRIAAMKQQHQTDQDEAKSMLDAKDVEINHLQDSLAGMKTHVASLQEEVAEMQEYADGQDEEVEKAEKKLRKALANEKKAIERFTALVDKRKKEASADLLKYNRLKVEYNKATQERDNLLAGSQTDETKRLSDQLAMALDSMVTRDLQIAELKEQIGSVTSNTRNGHAGANTSTEKQNDPNTDHSQMQLYTPETERKQRKAFETIERARSAEGNRDDDAEVEDEAQSDDDAMETESAGGEEEREGDGTKDESFEAAMNAAIDQSDREYKQRTTVAFAPAIRAPGVTNPFAAPGPPATARDFSAMFAGPGPMATVGGAQTARQPAASPEKPATPESATERHLSGATFWVPRRMSATASSPQQQQQQKMPQDDGREAPDTPAPITGRRLKKPSGRRLRRAKGQGDL</sequence>
<comment type="caution">
    <text evidence="4">The sequence shown here is derived from an EMBL/GenBank/DDBJ whole genome shotgun (WGS) entry which is preliminary data.</text>
</comment>
<dbReference type="Proteomes" id="UP001232148">
    <property type="component" value="Unassembled WGS sequence"/>
</dbReference>
<keyword evidence="3" id="KW-1133">Transmembrane helix</keyword>
<organism evidence="4 5">
    <name type="scientific">Colletotrichum zoysiae</name>
    <dbReference type="NCBI Taxonomy" id="1216348"/>
    <lineage>
        <taxon>Eukaryota</taxon>
        <taxon>Fungi</taxon>
        <taxon>Dikarya</taxon>
        <taxon>Ascomycota</taxon>
        <taxon>Pezizomycotina</taxon>
        <taxon>Sordariomycetes</taxon>
        <taxon>Hypocreomycetidae</taxon>
        <taxon>Glomerellales</taxon>
        <taxon>Glomerellaceae</taxon>
        <taxon>Colletotrichum</taxon>
        <taxon>Colletotrichum graminicola species complex</taxon>
    </lineage>
</organism>
<feature type="coiled-coil region" evidence="1">
    <location>
        <begin position="237"/>
        <end position="264"/>
    </location>
</feature>
<feature type="coiled-coil region" evidence="1">
    <location>
        <begin position="306"/>
        <end position="375"/>
    </location>
</feature>
<keyword evidence="1" id="KW-0175">Coiled coil</keyword>
<evidence type="ECO:0000256" key="3">
    <source>
        <dbReference type="SAM" id="Phobius"/>
    </source>
</evidence>
<feature type="transmembrane region" description="Helical" evidence="3">
    <location>
        <begin position="9"/>
        <end position="31"/>
    </location>
</feature>
<evidence type="ECO:0000313" key="5">
    <source>
        <dbReference type="Proteomes" id="UP001232148"/>
    </source>
</evidence>
<feature type="region of interest" description="Disordered" evidence="2">
    <location>
        <begin position="649"/>
        <end position="759"/>
    </location>
</feature>
<accession>A0AAD9HIL0</accession>
<keyword evidence="3" id="KW-0472">Membrane</keyword>
<protein>
    <submittedName>
        <fullName evidence="4">Uncharacterized protein</fullName>
    </submittedName>
</protein>
<dbReference type="AlphaFoldDB" id="A0AAD9HIL0"/>
<proteinExistence type="predicted"/>
<dbReference type="EMBL" id="MU842859">
    <property type="protein sequence ID" value="KAK2029780.1"/>
    <property type="molecule type" value="Genomic_DNA"/>
</dbReference>
<feature type="compositionally biased region" description="Basic residues" evidence="2">
    <location>
        <begin position="876"/>
        <end position="895"/>
    </location>
</feature>
<feature type="compositionally biased region" description="Polar residues" evidence="2">
    <location>
        <begin position="649"/>
        <end position="666"/>
    </location>
</feature>
<reference evidence="4" key="1">
    <citation type="submission" date="2021-06" db="EMBL/GenBank/DDBJ databases">
        <title>Comparative genomics, transcriptomics and evolutionary studies reveal genomic signatures of adaptation to plant cell wall in hemibiotrophic fungi.</title>
        <authorList>
            <consortium name="DOE Joint Genome Institute"/>
            <person name="Baroncelli R."/>
            <person name="Diaz J.F."/>
            <person name="Benocci T."/>
            <person name="Peng M."/>
            <person name="Battaglia E."/>
            <person name="Haridas S."/>
            <person name="Andreopoulos W."/>
            <person name="Labutti K."/>
            <person name="Pangilinan J."/>
            <person name="Floch G.L."/>
            <person name="Makela M.R."/>
            <person name="Henrissat B."/>
            <person name="Grigoriev I.V."/>
            <person name="Crouch J.A."/>
            <person name="De Vries R.P."/>
            <person name="Sukno S.A."/>
            <person name="Thon M.R."/>
        </authorList>
    </citation>
    <scope>NUCLEOTIDE SEQUENCE</scope>
    <source>
        <strain evidence="4">MAFF235873</strain>
    </source>
</reference>
<gene>
    <name evidence="4" type="ORF">LX32DRAFT_727732</name>
</gene>
<feature type="compositionally biased region" description="Basic and acidic residues" evidence="2">
    <location>
        <begin position="684"/>
        <end position="707"/>
    </location>
</feature>
<feature type="coiled-coil region" evidence="1">
    <location>
        <begin position="180"/>
        <end position="207"/>
    </location>
</feature>
<evidence type="ECO:0000256" key="1">
    <source>
        <dbReference type="SAM" id="Coils"/>
    </source>
</evidence>
<feature type="compositionally biased region" description="Acidic residues" evidence="2">
    <location>
        <begin position="708"/>
        <end position="735"/>
    </location>
</feature>
<evidence type="ECO:0000256" key="2">
    <source>
        <dbReference type="SAM" id="MobiDB-lite"/>
    </source>
</evidence>
<name>A0AAD9HIL0_9PEZI</name>
<feature type="transmembrane region" description="Helical" evidence="3">
    <location>
        <begin position="51"/>
        <end position="73"/>
    </location>
</feature>
<keyword evidence="5" id="KW-1185">Reference proteome</keyword>
<feature type="coiled-coil region" evidence="1">
    <location>
        <begin position="519"/>
        <end position="613"/>
    </location>
</feature>
<feature type="region of interest" description="Disordered" evidence="2">
    <location>
        <begin position="791"/>
        <end position="895"/>
    </location>
</feature>
<keyword evidence="3" id="KW-0812">Transmembrane</keyword>